<dbReference type="GO" id="GO:0005615">
    <property type="term" value="C:extracellular space"/>
    <property type="evidence" value="ECO:0007669"/>
    <property type="project" value="InterPro"/>
</dbReference>
<dbReference type="CTD" id="710"/>
<dbReference type="FunCoup" id="A0A6P8P8B8">
    <property type="interactions" value="249"/>
</dbReference>
<organism evidence="5 6">
    <name type="scientific">Geotrypetes seraphini</name>
    <name type="common">Gaboon caecilian</name>
    <name type="synonym">Caecilia seraphini</name>
    <dbReference type="NCBI Taxonomy" id="260995"/>
    <lineage>
        <taxon>Eukaryota</taxon>
        <taxon>Metazoa</taxon>
        <taxon>Chordata</taxon>
        <taxon>Craniata</taxon>
        <taxon>Vertebrata</taxon>
        <taxon>Euteleostomi</taxon>
        <taxon>Amphibia</taxon>
        <taxon>Gymnophiona</taxon>
        <taxon>Geotrypetes</taxon>
    </lineage>
</organism>
<comment type="similarity">
    <text evidence="1">Belongs to the serpin family.</text>
</comment>
<sequence>MITIVRAGLVILSLLITIICSQCQIYNDSTLPSTKEAWKHGMEALDEQEVPTDNEPQGTVTSWNTTVIIPPETAVLGDGEPQIMSTLCRAKERNVSQSAEAPGDKEEMRQEGDKPELWHSCQNTQASINDTSEPNNDTTSEPIVETKPPHPCANYTRPWPRCELDNSENINHTDFLAQSITKVSLSLFQKLMTKDRNVNMVFSPLSVALILSHLLLGTRGITKERLQEALFYPHNSDCVHTAINQLGKSKGFRLASKIFHQPDIVLNEFFINDSKEFYNSTPQILSHDAHDNVQLINDWVADKTDNKIKKLMDQVPSDVQLVLLNAISLHAKWLKKFKLEATRKEKFQLYGTDKKTVKVAMMKSEKYPLVSFSDSVLRARIGRLHLTDNLSLVIMVPQWPHQTLSKMENQLSEDVFQQVMSRLYKDPIRPAIVSIPRIKVDTKLDLLELLDKMGLSELFYSPNLCGMASDVELAVSSGTHRSLVEANEEGVEAAGTSAISLSRTYLAFEVRQPFTFFLMNDDPMVPIFMGRIVNPAD</sequence>
<evidence type="ECO:0000259" key="4">
    <source>
        <dbReference type="SMART" id="SM00093"/>
    </source>
</evidence>
<dbReference type="SUPFAM" id="SSF56574">
    <property type="entry name" value="Serpins"/>
    <property type="match status" value="1"/>
</dbReference>
<dbReference type="InterPro" id="IPR042178">
    <property type="entry name" value="Serpin_sf_1"/>
</dbReference>
<dbReference type="OrthoDB" id="6433428at2759"/>
<dbReference type="Proteomes" id="UP000515159">
    <property type="component" value="Chromosome 14"/>
</dbReference>
<dbReference type="InterPro" id="IPR000215">
    <property type="entry name" value="Serpin_fam"/>
</dbReference>
<reference evidence="6" key="1">
    <citation type="submission" date="2025-08" db="UniProtKB">
        <authorList>
            <consortium name="RefSeq"/>
        </authorList>
    </citation>
    <scope>IDENTIFICATION</scope>
</reference>
<dbReference type="Gene3D" id="2.30.39.10">
    <property type="entry name" value="Alpha-1-antitrypsin, domain 1"/>
    <property type="match status" value="1"/>
</dbReference>
<feature type="domain" description="Serpin" evidence="4">
    <location>
        <begin position="185"/>
        <end position="535"/>
    </location>
</feature>
<evidence type="ECO:0000313" key="6">
    <source>
        <dbReference type="RefSeq" id="XP_033777015.1"/>
    </source>
</evidence>
<protein>
    <submittedName>
        <fullName evidence="6">Plasma protease C1 inhibitor</fullName>
    </submittedName>
</protein>
<dbReference type="KEGG" id="gsh:117348708"/>
<name>A0A6P8P8B8_GEOSA</name>
<feature type="signal peptide" evidence="3">
    <location>
        <begin position="1"/>
        <end position="23"/>
    </location>
</feature>
<dbReference type="SMART" id="SM00093">
    <property type="entry name" value="SERPIN"/>
    <property type="match status" value="1"/>
</dbReference>
<keyword evidence="3" id="KW-0732">Signal</keyword>
<evidence type="ECO:0000256" key="1">
    <source>
        <dbReference type="RuleBase" id="RU000411"/>
    </source>
</evidence>
<dbReference type="Gene3D" id="3.30.497.10">
    <property type="entry name" value="Antithrombin, subunit I, domain 2"/>
    <property type="match status" value="1"/>
</dbReference>
<feature type="compositionally biased region" description="Basic and acidic residues" evidence="2">
    <location>
        <begin position="102"/>
        <end position="117"/>
    </location>
</feature>
<dbReference type="RefSeq" id="XP_033777015.1">
    <property type="nucleotide sequence ID" value="XM_033921124.1"/>
</dbReference>
<dbReference type="InParanoid" id="A0A6P8P8B8"/>
<evidence type="ECO:0000256" key="3">
    <source>
        <dbReference type="SAM" id="SignalP"/>
    </source>
</evidence>
<evidence type="ECO:0000313" key="5">
    <source>
        <dbReference type="Proteomes" id="UP000515159"/>
    </source>
</evidence>
<dbReference type="AlphaFoldDB" id="A0A6P8P8B8"/>
<feature type="compositionally biased region" description="Polar residues" evidence="2">
    <location>
        <begin position="120"/>
        <end position="141"/>
    </location>
</feature>
<proteinExistence type="inferred from homology"/>
<dbReference type="GO" id="GO:0004867">
    <property type="term" value="F:serine-type endopeptidase inhibitor activity"/>
    <property type="evidence" value="ECO:0007669"/>
    <property type="project" value="InterPro"/>
</dbReference>
<dbReference type="PANTHER" id="PTHR11461">
    <property type="entry name" value="SERINE PROTEASE INHIBITOR, SERPIN"/>
    <property type="match status" value="1"/>
</dbReference>
<feature type="chain" id="PRO_5028161646" evidence="3">
    <location>
        <begin position="24"/>
        <end position="537"/>
    </location>
</feature>
<dbReference type="InterPro" id="IPR036186">
    <property type="entry name" value="Serpin_sf"/>
</dbReference>
<dbReference type="Pfam" id="PF00079">
    <property type="entry name" value="Serpin"/>
    <property type="match status" value="1"/>
</dbReference>
<evidence type="ECO:0000256" key="2">
    <source>
        <dbReference type="SAM" id="MobiDB-lite"/>
    </source>
</evidence>
<dbReference type="GeneID" id="117348708"/>
<dbReference type="PANTHER" id="PTHR11461:SF159">
    <property type="entry name" value="PLASMA PROTEASE C1 INHIBITOR"/>
    <property type="match status" value="1"/>
</dbReference>
<gene>
    <name evidence="6" type="primary">SERPING1</name>
</gene>
<keyword evidence="5" id="KW-1185">Reference proteome</keyword>
<dbReference type="InterPro" id="IPR042185">
    <property type="entry name" value="Serpin_sf_2"/>
</dbReference>
<accession>A0A6P8P8B8</accession>
<feature type="region of interest" description="Disordered" evidence="2">
    <location>
        <begin position="90"/>
        <end position="152"/>
    </location>
</feature>
<dbReference type="InterPro" id="IPR023796">
    <property type="entry name" value="Serpin_dom"/>
</dbReference>